<dbReference type="VEuPathDB" id="FungiDB:AJ78_07272"/>
<feature type="region of interest" description="Disordered" evidence="1">
    <location>
        <begin position="1"/>
        <end position="47"/>
    </location>
</feature>
<dbReference type="EMBL" id="LGRN01000451">
    <property type="protein sequence ID" value="OJD12075.1"/>
    <property type="molecule type" value="Genomic_DNA"/>
</dbReference>
<evidence type="ECO:0000313" key="3">
    <source>
        <dbReference type="Proteomes" id="UP000182235"/>
    </source>
</evidence>
<proteinExistence type="predicted"/>
<protein>
    <submittedName>
        <fullName evidence="2">Uncharacterized protein</fullName>
    </submittedName>
</protein>
<keyword evidence="3" id="KW-1185">Reference proteome</keyword>
<gene>
    <name evidence="2" type="ORF">AJ78_07272</name>
</gene>
<dbReference type="AlphaFoldDB" id="A0A1J9PW13"/>
<reference evidence="2 3" key="1">
    <citation type="submission" date="2015-07" db="EMBL/GenBank/DDBJ databases">
        <title>Emmonsia species relationships and genome sequence.</title>
        <authorList>
            <consortium name="The Broad Institute Genomics Platform"/>
            <person name="Cuomo C.A."/>
            <person name="Munoz J.F."/>
            <person name="Imamovic A."/>
            <person name="Priest M.E."/>
            <person name="Young S."/>
            <person name="Clay O.K."/>
            <person name="McEwen J.G."/>
        </authorList>
    </citation>
    <scope>NUCLEOTIDE SEQUENCE [LARGE SCALE GENOMIC DNA]</scope>
    <source>
        <strain evidence="2 3">UAMH 9510</strain>
    </source>
</reference>
<sequence length="106" mass="11887">MDPTDETQTASPSATTITIPSVSPSETTPSKPIPERATTSEPLNLEAPEWKNNGEAIDWFVQLRKRAKDVTYRYSSILQAAIGLFEESHNTAYHDYKKLKLHLEAL</sequence>
<name>A0A1J9PW13_9EURO</name>
<comment type="caution">
    <text evidence="2">The sequence shown here is derived from an EMBL/GenBank/DDBJ whole genome shotgun (WGS) entry which is preliminary data.</text>
</comment>
<accession>A0A1J9PW13</accession>
<feature type="compositionally biased region" description="Polar residues" evidence="1">
    <location>
        <begin position="1"/>
        <end position="30"/>
    </location>
</feature>
<evidence type="ECO:0000256" key="1">
    <source>
        <dbReference type="SAM" id="MobiDB-lite"/>
    </source>
</evidence>
<organism evidence="2 3">
    <name type="scientific">Emergomyces pasteurianus Ep9510</name>
    <dbReference type="NCBI Taxonomy" id="1447872"/>
    <lineage>
        <taxon>Eukaryota</taxon>
        <taxon>Fungi</taxon>
        <taxon>Dikarya</taxon>
        <taxon>Ascomycota</taxon>
        <taxon>Pezizomycotina</taxon>
        <taxon>Eurotiomycetes</taxon>
        <taxon>Eurotiomycetidae</taxon>
        <taxon>Onygenales</taxon>
        <taxon>Ajellomycetaceae</taxon>
        <taxon>Emergomyces</taxon>
    </lineage>
</organism>
<dbReference type="Proteomes" id="UP000182235">
    <property type="component" value="Unassembled WGS sequence"/>
</dbReference>
<evidence type="ECO:0000313" key="2">
    <source>
        <dbReference type="EMBL" id="OJD12075.1"/>
    </source>
</evidence>